<feature type="region of interest" description="Disordered" evidence="2">
    <location>
        <begin position="254"/>
        <end position="295"/>
    </location>
</feature>
<feature type="region of interest" description="Disordered" evidence="2">
    <location>
        <begin position="606"/>
        <end position="648"/>
    </location>
</feature>
<dbReference type="STRING" id="857340.A0A086T8F7"/>
<feature type="compositionally biased region" description="Low complexity" evidence="2">
    <location>
        <begin position="862"/>
        <end position="872"/>
    </location>
</feature>
<gene>
    <name evidence="3" type="ORF">ACRE_035630</name>
</gene>
<reference evidence="4" key="1">
    <citation type="journal article" date="2014" name="Genome Announc.">
        <title>Genome sequence and annotation of Acremonium chrysogenum, producer of the beta-lactam antibiotic cephalosporin C.</title>
        <authorList>
            <person name="Terfehr D."/>
            <person name="Dahlmann T.A."/>
            <person name="Specht T."/>
            <person name="Zadra I."/>
            <person name="Kuernsteiner H."/>
            <person name="Kueck U."/>
        </authorList>
    </citation>
    <scope>NUCLEOTIDE SEQUENCE [LARGE SCALE GENOMIC DNA]</scope>
    <source>
        <strain evidence="4">ATCC 11550 / CBS 779.69 / DSM 880 / IAM 14645 / JCM 23072 / IMI 49137</strain>
    </source>
</reference>
<feature type="compositionally biased region" description="Basic residues" evidence="2">
    <location>
        <begin position="1"/>
        <end position="17"/>
    </location>
</feature>
<organism evidence="3 4">
    <name type="scientific">Hapsidospora chrysogenum (strain ATCC 11550 / CBS 779.69 / DSM 880 / IAM 14645 / JCM 23072 / IMI 49137)</name>
    <name type="common">Acremonium chrysogenum</name>
    <dbReference type="NCBI Taxonomy" id="857340"/>
    <lineage>
        <taxon>Eukaryota</taxon>
        <taxon>Fungi</taxon>
        <taxon>Dikarya</taxon>
        <taxon>Ascomycota</taxon>
        <taxon>Pezizomycotina</taxon>
        <taxon>Sordariomycetes</taxon>
        <taxon>Hypocreomycetidae</taxon>
        <taxon>Hypocreales</taxon>
        <taxon>Bionectriaceae</taxon>
        <taxon>Hapsidospora</taxon>
    </lineage>
</organism>
<feature type="region of interest" description="Disordered" evidence="2">
    <location>
        <begin position="419"/>
        <end position="474"/>
    </location>
</feature>
<feature type="coiled-coil region" evidence="1">
    <location>
        <begin position="540"/>
        <end position="567"/>
    </location>
</feature>
<accession>A0A086T8F7</accession>
<evidence type="ECO:0000256" key="1">
    <source>
        <dbReference type="SAM" id="Coils"/>
    </source>
</evidence>
<dbReference type="HOGENOM" id="CLU_010151_0_0_1"/>
<sequence length="879" mass="96497">MLLHCRSTRRHQRRPLGRSKSTGSIRLRSTFALHSDPIVAERDAHIAARLSYQRAYGRKSEGMAPLSEGTMASSLDGGDGCISIRDVGRSDNPNTRTGESREATPRIVRQRSIRFTGPKARPRRPLGSRAIDNRETTTSADDDSSYLGRGDRHVGALSEGHNDSTVPALSPLRAGQLQEEEYKLEEALVTRHSSYRRLPRSRSMITTSELSKPGYSFTSSPTWGKENTQTSRYARLNVDDTPKAETRISRLSRHASLNMDNKPKAGPEVRSMRASKSMSFLPGRQQQRLSEASTTAPHDLAVQMARQRFQELSECQTSLRSRPSLFFGSRSRRPEASRRSDTSMGMRKSLRHSSNSSATLFSAYAGDSLSTHKQGSLRDKARNVSRSIKSRLREIFGRQEVSEGSAHFADYRLGTDSSYTKNKDRVHREERASLSRGPSRTASLHIVHPCQQTSSDKGSLVGGEEENAVPVDEKSRVTSWADSLTNTAISHASPGDWEHRPLAAIKEGVPHGTSSTPLRRMEDPELVNGNTPTVDSQRIYSALMKRAREIRERDEEAQQRIHEMRAHGDIPPRTSSVDRVSGSYGWSPPTIRCVQPEDDVFQDGRAVTQSEASGSLSRQGSPNPWARTSEGEPSSLGKGGVSCHTNGDRTTLLTQRSSAFFGSPSNHLFRTASPFRRALQENMKAAEEERKNRESHGDGPEYPGSPSAISLPDRQPSPPGSGAEALGIYAESVYSSPAKTDAPEPPAVELHGGTRFRSGTEVSTDSSVAWKARLSSHVAKLEDAAADVNYSLTAAPSSSAEKKGHVRETAEIVSSPDGSPKNIRRASGTIPLKTPTDTFKFHSWRNAVWRPRREIRGVENEPPSSSPAGGASTKETPLK</sequence>
<dbReference type="OrthoDB" id="206201at2759"/>
<feature type="compositionally biased region" description="Basic and acidic residues" evidence="2">
    <location>
        <begin position="261"/>
        <end position="271"/>
    </location>
</feature>
<feature type="region of interest" description="Disordered" evidence="2">
    <location>
        <begin position="852"/>
        <end position="879"/>
    </location>
</feature>
<feature type="region of interest" description="Disordered" evidence="2">
    <location>
        <begin position="508"/>
        <end position="533"/>
    </location>
</feature>
<dbReference type="AlphaFoldDB" id="A0A086T8F7"/>
<comment type="caution">
    <text evidence="3">The sequence shown here is derived from an EMBL/GenBank/DDBJ whole genome shotgun (WGS) entry which is preliminary data.</text>
</comment>
<feature type="region of interest" description="Disordered" evidence="2">
    <location>
        <begin position="794"/>
        <end position="837"/>
    </location>
</feature>
<dbReference type="Proteomes" id="UP000029964">
    <property type="component" value="Unassembled WGS sequence"/>
</dbReference>
<keyword evidence="1" id="KW-0175">Coiled coil</keyword>
<proteinExistence type="predicted"/>
<feature type="region of interest" description="Disordered" evidence="2">
    <location>
        <begin position="70"/>
        <end position="168"/>
    </location>
</feature>
<feature type="region of interest" description="Disordered" evidence="2">
    <location>
        <begin position="1"/>
        <end position="23"/>
    </location>
</feature>
<feature type="region of interest" description="Disordered" evidence="2">
    <location>
        <begin position="681"/>
        <end position="765"/>
    </location>
</feature>
<name>A0A086T8F7_HAPC1</name>
<feature type="compositionally biased region" description="Basic and acidic residues" evidence="2">
    <location>
        <begin position="684"/>
        <end position="699"/>
    </location>
</feature>
<feature type="compositionally biased region" description="Polar residues" evidence="2">
    <location>
        <begin position="607"/>
        <end position="622"/>
    </location>
</feature>
<feature type="compositionally biased region" description="Basic and acidic residues" evidence="2">
    <location>
        <begin position="332"/>
        <end position="341"/>
    </location>
</feature>
<evidence type="ECO:0000313" key="4">
    <source>
        <dbReference type="Proteomes" id="UP000029964"/>
    </source>
</evidence>
<feature type="compositionally biased region" description="Basic and acidic residues" evidence="2">
    <location>
        <begin position="421"/>
        <end position="433"/>
    </location>
</feature>
<dbReference type="EMBL" id="JPKY01000029">
    <property type="protein sequence ID" value="KFH45639.1"/>
    <property type="molecule type" value="Genomic_DNA"/>
</dbReference>
<evidence type="ECO:0000313" key="3">
    <source>
        <dbReference type="EMBL" id="KFH45639.1"/>
    </source>
</evidence>
<feature type="compositionally biased region" description="Basic and acidic residues" evidence="2">
    <location>
        <begin position="800"/>
        <end position="810"/>
    </location>
</feature>
<feature type="region of interest" description="Disordered" evidence="2">
    <location>
        <begin position="323"/>
        <end position="355"/>
    </location>
</feature>
<evidence type="ECO:0000256" key="2">
    <source>
        <dbReference type="SAM" id="MobiDB-lite"/>
    </source>
</evidence>
<feature type="compositionally biased region" description="Polar residues" evidence="2">
    <location>
        <begin position="274"/>
        <end position="295"/>
    </location>
</feature>
<keyword evidence="4" id="KW-1185">Reference proteome</keyword>
<protein>
    <submittedName>
        <fullName evidence="3">Uncharacterized protein</fullName>
    </submittedName>
</protein>